<sequence>MTAQIGRLLRDAVRLQVGRRGTEHERNTRQLPRDHAVLQLRPDADAGIHRFRPMLHGAVGQAQLQLQLWVALLQ</sequence>
<accession>A0A0F5ZQX8</accession>
<proteinExistence type="predicted"/>
<reference evidence="1 2" key="1">
    <citation type="submission" date="2015-03" db="EMBL/GenBank/DDBJ databases">
        <title>Draft genome of Stenotrophomonas maltophila isolated from urine specimen.</title>
        <authorList>
            <person name="Murugan N."/>
            <person name="Malathi J."/>
            <person name="Umashankar V."/>
            <person name="Madhavan H."/>
        </authorList>
    </citation>
    <scope>NUCLEOTIDE SEQUENCE [LARGE SCALE GENOMIC DNA]</scope>
    <source>
        <strain evidence="1 2">JMNMN1</strain>
    </source>
</reference>
<dbReference type="Proteomes" id="UP000243478">
    <property type="component" value="Unassembled WGS sequence"/>
</dbReference>
<name>A0A0F5ZQX8_STEMA</name>
<dbReference type="EMBL" id="JZRZ01000003">
    <property type="protein sequence ID" value="KKD57717.1"/>
    <property type="molecule type" value="Genomic_DNA"/>
</dbReference>
<gene>
    <name evidence="1" type="ORF">VM57_00905</name>
</gene>
<evidence type="ECO:0000313" key="2">
    <source>
        <dbReference type="Proteomes" id="UP000243478"/>
    </source>
</evidence>
<dbReference type="PATRIC" id="fig|40324.63.peg.348"/>
<protein>
    <submittedName>
        <fullName evidence="1">Uncharacterized protein</fullName>
    </submittedName>
</protein>
<comment type="caution">
    <text evidence="1">The sequence shown here is derived from an EMBL/GenBank/DDBJ whole genome shotgun (WGS) entry which is preliminary data.</text>
</comment>
<organism evidence="1 2">
    <name type="scientific">Stenotrophomonas maltophilia</name>
    <name type="common">Pseudomonas maltophilia</name>
    <name type="synonym">Xanthomonas maltophilia</name>
    <dbReference type="NCBI Taxonomy" id="40324"/>
    <lineage>
        <taxon>Bacteria</taxon>
        <taxon>Pseudomonadati</taxon>
        <taxon>Pseudomonadota</taxon>
        <taxon>Gammaproteobacteria</taxon>
        <taxon>Lysobacterales</taxon>
        <taxon>Lysobacteraceae</taxon>
        <taxon>Stenotrophomonas</taxon>
        <taxon>Stenotrophomonas maltophilia group</taxon>
    </lineage>
</organism>
<evidence type="ECO:0000313" key="1">
    <source>
        <dbReference type="EMBL" id="KKD57717.1"/>
    </source>
</evidence>
<dbReference type="AlphaFoldDB" id="A0A0F5ZQX8"/>